<feature type="non-terminal residue" evidence="1">
    <location>
        <position position="1"/>
    </location>
</feature>
<reference evidence="1" key="1">
    <citation type="submission" date="2013-08" db="EMBL/GenBank/DDBJ databases">
        <authorList>
            <person name="Mendez C."/>
            <person name="Richter M."/>
            <person name="Ferrer M."/>
            <person name="Sanchez J."/>
        </authorList>
    </citation>
    <scope>NUCLEOTIDE SEQUENCE</scope>
</reference>
<name>T0ZH80_9ZZZZ</name>
<organism evidence="1">
    <name type="scientific">mine drainage metagenome</name>
    <dbReference type="NCBI Taxonomy" id="410659"/>
    <lineage>
        <taxon>unclassified sequences</taxon>
        <taxon>metagenomes</taxon>
        <taxon>ecological metagenomes</taxon>
    </lineage>
</organism>
<dbReference type="EMBL" id="AUZX01011368">
    <property type="protein sequence ID" value="EQD43787.1"/>
    <property type="molecule type" value="Genomic_DNA"/>
</dbReference>
<gene>
    <name evidence="1" type="ORF">B1A_15497</name>
</gene>
<protein>
    <submittedName>
        <fullName evidence="1">Transcriptional regulator, CopG family</fullName>
    </submittedName>
</protein>
<reference evidence="1" key="2">
    <citation type="journal article" date="2014" name="ISME J.">
        <title>Microbial stratification in low pH oxic and suboxic macroscopic growths along an acid mine drainage.</title>
        <authorList>
            <person name="Mendez-Garcia C."/>
            <person name="Mesa V."/>
            <person name="Sprenger R.R."/>
            <person name="Richter M."/>
            <person name="Diez M.S."/>
            <person name="Solano J."/>
            <person name="Bargiela R."/>
            <person name="Golyshina O.V."/>
            <person name="Manteca A."/>
            <person name="Ramos J.L."/>
            <person name="Gallego J.R."/>
            <person name="Llorente I."/>
            <person name="Martins Dos Santos V.A."/>
            <person name="Jensen O.N."/>
            <person name="Pelaez A.I."/>
            <person name="Sanchez J."/>
            <person name="Ferrer M."/>
        </authorList>
    </citation>
    <scope>NUCLEOTIDE SEQUENCE</scope>
</reference>
<comment type="caution">
    <text evidence="1">The sequence shown here is derived from an EMBL/GenBank/DDBJ whole genome shotgun (WGS) entry which is preliminary data.</text>
</comment>
<proteinExistence type="predicted"/>
<accession>T0ZH80</accession>
<dbReference type="AlphaFoldDB" id="T0ZH80"/>
<evidence type="ECO:0000313" key="1">
    <source>
        <dbReference type="EMBL" id="EQD43787.1"/>
    </source>
</evidence>
<sequence length="66" mass="7226">RVNRRASEMGMSRSEFFARAAERYLEQLDSASITAAIDQVLERAGDDSGRDAVAAGRHRLAADSGW</sequence>